<keyword evidence="1" id="KW-0786">Thiamine pyrophosphate</keyword>
<organism evidence="2">
    <name type="scientific">marine sediment metagenome</name>
    <dbReference type="NCBI Taxonomy" id="412755"/>
    <lineage>
        <taxon>unclassified sequences</taxon>
        <taxon>metagenomes</taxon>
        <taxon>ecological metagenomes</taxon>
    </lineage>
</organism>
<dbReference type="SUPFAM" id="SSF52518">
    <property type="entry name" value="Thiamin diphosphate-binding fold (THDP-binding)"/>
    <property type="match status" value="1"/>
</dbReference>
<accession>X1D2R1</accession>
<feature type="non-terminal residue" evidence="2">
    <location>
        <position position="54"/>
    </location>
</feature>
<dbReference type="PANTHER" id="PTHR43257">
    <property type="entry name" value="PYRUVATE DEHYDROGENASE E1 COMPONENT BETA SUBUNIT"/>
    <property type="match status" value="1"/>
</dbReference>
<gene>
    <name evidence="2" type="ORF">S01H4_48248</name>
</gene>
<sequence length="54" mass="6214">MKVLQFREAIAEAMSEEMRRDESVYLMGEEVAEYNGAYKASKGKFKKTAYEIVS</sequence>
<dbReference type="AlphaFoldDB" id="X1D2R1"/>
<protein>
    <submittedName>
        <fullName evidence="2">Uncharacterized protein</fullName>
    </submittedName>
</protein>
<name>X1D2R1_9ZZZZ</name>
<dbReference type="Gene3D" id="3.40.50.970">
    <property type="match status" value="1"/>
</dbReference>
<dbReference type="PANTHER" id="PTHR43257:SF2">
    <property type="entry name" value="PYRUVATE DEHYDROGENASE E1 COMPONENT SUBUNIT BETA"/>
    <property type="match status" value="1"/>
</dbReference>
<dbReference type="EMBL" id="BART01027180">
    <property type="protein sequence ID" value="GAG90801.1"/>
    <property type="molecule type" value="Genomic_DNA"/>
</dbReference>
<evidence type="ECO:0000256" key="1">
    <source>
        <dbReference type="ARBA" id="ARBA00023052"/>
    </source>
</evidence>
<proteinExistence type="predicted"/>
<comment type="caution">
    <text evidence="2">The sequence shown here is derived from an EMBL/GenBank/DDBJ whole genome shotgun (WGS) entry which is preliminary data.</text>
</comment>
<reference evidence="2" key="1">
    <citation type="journal article" date="2014" name="Front. Microbiol.">
        <title>High frequency of phylogenetically diverse reductive dehalogenase-homologous genes in deep subseafloor sedimentary metagenomes.</title>
        <authorList>
            <person name="Kawai M."/>
            <person name="Futagami T."/>
            <person name="Toyoda A."/>
            <person name="Takaki Y."/>
            <person name="Nishi S."/>
            <person name="Hori S."/>
            <person name="Arai W."/>
            <person name="Tsubouchi T."/>
            <person name="Morono Y."/>
            <person name="Uchiyama I."/>
            <person name="Ito T."/>
            <person name="Fujiyama A."/>
            <person name="Inagaki F."/>
            <person name="Takami H."/>
        </authorList>
    </citation>
    <scope>NUCLEOTIDE SEQUENCE</scope>
    <source>
        <strain evidence="2">Expedition CK06-06</strain>
    </source>
</reference>
<dbReference type="InterPro" id="IPR029061">
    <property type="entry name" value="THDP-binding"/>
</dbReference>
<evidence type="ECO:0000313" key="2">
    <source>
        <dbReference type="EMBL" id="GAG90801.1"/>
    </source>
</evidence>